<protein>
    <submittedName>
        <fullName evidence="2">Uncharacterized protein</fullName>
    </submittedName>
</protein>
<dbReference type="EMBL" id="OX395126">
    <property type="protein sequence ID" value="CAI5761815.1"/>
    <property type="molecule type" value="Genomic_DNA"/>
</dbReference>
<dbReference type="AlphaFoldDB" id="A0AA35NUA5"/>
<gene>
    <name evidence="2" type="ORF">PODLI_1B038931</name>
</gene>
<evidence type="ECO:0000256" key="1">
    <source>
        <dbReference type="SAM" id="MobiDB-lite"/>
    </source>
</evidence>
<sequence>MCPTFPLPGPSVARSTREDKERIPRRAYVPIVTSEEILEIQGGKIGIMFEIAKMEMSKETKEQPPKETPGKVPSCIRKNYIVIYSGTSEAECFGSQTLKNQK</sequence>
<keyword evidence="3" id="KW-1185">Reference proteome</keyword>
<reference evidence="2" key="1">
    <citation type="submission" date="2022-12" db="EMBL/GenBank/DDBJ databases">
        <authorList>
            <person name="Alioto T."/>
            <person name="Alioto T."/>
            <person name="Gomez Garrido J."/>
        </authorList>
    </citation>
    <scope>NUCLEOTIDE SEQUENCE</scope>
</reference>
<evidence type="ECO:0000313" key="2">
    <source>
        <dbReference type="EMBL" id="CAI5761815.1"/>
    </source>
</evidence>
<proteinExistence type="predicted"/>
<dbReference type="Proteomes" id="UP001178461">
    <property type="component" value="Chromosome 1"/>
</dbReference>
<name>A0AA35NUA5_9SAUR</name>
<accession>A0AA35NUA5</accession>
<feature type="region of interest" description="Disordered" evidence="1">
    <location>
        <begin position="1"/>
        <end position="21"/>
    </location>
</feature>
<organism evidence="2 3">
    <name type="scientific">Podarcis lilfordi</name>
    <name type="common">Lilford's wall lizard</name>
    <dbReference type="NCBI Taxonomy" id="74358"/>
    <lineage>
        <taxon>Eukaryota</taxon>
        <taxon>Metazoa</taxon>
        <taxon>Chordata</taxon>
        <taxon>Craniata</taxon>
        <taxon>Vertebrata</taxon>
        <taxon>Euteleostomi</taxon>
        <taxon>Lepidosauria</taxon>
        <taxon>Squamata</taxon>
        <taxon>Bifurcata</taxon>
        <taxon>Unidentata</taxon>
        <taxon>Episquamata</taxon>
        <taxon>Laterata</taxon>
        <taxon>Lacertibaenia</taxon>
        <taxon>Lacertidae</taxon>
        <taxon>Podarcis</taxon>
    </lineage>
</organism>
<evidence type="ECO:0000313" key="3">
    <source>
        <dbReference type="Proteomes" id="UP001178461"/>
    </source>
</evidence>